<dbReference type="EMBL" id="VSSQ01059589">
    <property type="protein sequence ID" value="MPN13128.1"/>
    <property type="molecule type" value="Genomic_DNA"/>
</dbReference>
<dbReference type="EC" id="1.1.1.310" evidence="4"/>
<dbReference type="SUPFAM" id="SSF51735">
    <property type="entry name" value="NAD(P)-binding Rossmann-fold domains"/>
    <property type="match status" value="1"/>
</dbReference>
<protein>
    <submittedName>
        <fullName evidence="4">(S)-sulfolactate dehydrogenase</fullName>
        <ecNumber evidence="4">1.1.1.310</ecNumber>
    </submittedName>
</protein>
<comment type="caution">
    <text evidence="4">The sequence shown here is derived from an EMBL/GenBank/DDBJ whole genome shotgun (WGS) entry which is preliminary data.</text>
</comment>
<evidence type="ECO:0000313" key="4">
    <source>
        <dbReference type="EMBL" id="MPN13128.1"/>
    </source>
</evidence>
<keyword evidence="1 4" id="KW-0560">Oxidoreductase</keyword>
<dbReference type="GO" id="GO:0051287">
    <property type="term" value="F:NAD binding"/>
    <property type="evidence" value="ECO:0007669"/>
    <property type="project" value="InterPro"/>
</dbReference>
<proteinExistence type="predicted"/>
<keyword evidence="2" id="KW-0520">NAD</keyword>
<dbReference type="Gene3D" id="3.40.50.720">
    <property type="entry name" value="NAD(P)-binding Rossmann-like Domain"/>
    <property type="match status" value="2"/>
</dbReference>
<evidence type="ECO:0000259" key="3">
    <source>
        <dbReference type="Pfam" id="PF02826"/>
    </source>
</evidence>
<dbReference type="Pfam" id="PF02826">
    <property type="entry name" value="2-Hacid_dh_C"/>
    <property type="match status" value="1"/>
</dbReference>
<dbReference type="AlphaFoldDB" id="A0A645FFF3"/>
<name>A0A645FFF3_9ZZZZ</name>
<organism evidence="4">
    <name type="scientific">bioreactor metagenome</name>
    <dbReference type="NCBI Taxonomy" id="1076179"/>
    <lineage>
        <taxon>unclassified sequences</taxon>
        <taxon>metagenomes</taxon>
        <taxon>ecological metagenomes</taxon>
    </lineage>
</organism>
<feature type="domain" description="D-isomer specific 2-hydroxyacid dehydrogenase NAD-binding" evidence="3">
    <location>
        <begin position="4"/>
        <end position="91"/>
    </location>
</feature>
<reference evidence="4" key="1">
    <citation type="submission" date="2019-08" db="EMBL/GenBank/DDBJ databases">
        <authorList>
            <person name="Kucharzyk K."/>
            <person name="Murdoch R.W."/>
            <person name="Higgins S."/>
            <person name="Loffler F."/>
        </authorList>
    </citation>
    <scope>NUCLEOTIDE SEQUENCE</scope>
</reference>
<dbReference type="InterPro" id="IPR006140">
    <property type="entry name" value="D-isomer_DH_NAD-bd"/>
</dbReference>
<accession>A0A645FFF3</accession>
<evidence type="ECO:0000256" key="1">
    <source>
        <dbReference type="ARBA" id="ARBA00023002"/>
    </source>
</evidence>
<sequence>MVVEFDVIIAALPLNDGTVHIINKDILSKMNNKSILINIGRGQSVDTTALCKVLNDRKILGAALDVFEEEPIPKDSPLWEAEGLLITPHISSGSNYMNKRIYDLVYDNLKAFTEGAEVKNRIV</sequence>
<dbReference type="InterPro" id="IPR036291">
    <property type="entry name" value="NAD(P)-bd_dom_sf"/>
</dbReference>
<dbReference type="PANTHER" id="PTHR43333">
    <property type="entry name" value="2-HACID_DH_C DOMAIN-CONTAINING PROTEIN"/>
    <property type="match status" value="1"/>
</dbReference>
<gene>
    <name evidence="4" type="primary">slcC_1</name>
    <name evidence="4" type="ORF">SDC9_160448</name>
</gene>
<dbReference type="PANTHER" id="PTHR43333:SF1">
    <property type="entry name" value="D-ISOMER SPECIFIC 2-HYDROXYACID DEHYDROGENASE NAD-BINDING DOMAIN-CONTAINING PROTEIN"/>
    <property type="match status" value="1"/>
</dbReference>
<evidence type="ECO:0000256" key="2">
    <source>
        <dbReference type="ARBA" id="ARBA00023027"/>
    </source>
</evidence>
<dbReference type="GO" id="GO:0102155">
    <property type="term" value="F:S-sulfolactate dehydrogenase activity"/>
    <property type="evidence" value="ECO:0007669"/>
    <property type="project" value="UniProtKB-EC"/>
</dbReference>